<dbReference type="EMBL" id="AZMM01012444">
    <property type="protein sequence ID" value="ETJ33107.1"/>
    <property type="molecule type" value="Genomic_DNA"/>
</dbReference>
<accession>W1XS89</accession>
<gene>
    <name evidence="1" type="ORF">Q604_UNBC12444G0001</name>
</gene>
<proteinExistence type="predicted"/>
<evidence type="ECO:0000313" key="1">
    <source>
        <dbReference type="EMBL" id="ETJ33107.1"/>
    </source>
</evidence>
<reference evidence="1" key="1">
    <citation type="submission" date="2013-12" db="EMBL/GenBank/DDBJ databases">
        <title>A Varibaculum cambriense genome reconstructed from a premature infant gut community with otherwise low bacterial novelty that shifts toward anaerobic metabolism during the third week of life.</title>
        <authorList>
            <person name="Brown C.T."/>
            <person name="Sharon I."/>
            <person name="Thomas B.C."/>
            <person name="Castelle C.J."/>
            <person name="Morowitz M.J."/>
            <person name="Banfield J.F."/>
        </authorList>
    </citation>
    <scope>NUCLEOTIDE SEQUENCE</scope>
</reference>
<comment type="caution">
    <text evidence="1">The sequence shown here is derived from an EMBL/GenBank/DDBJ whole genome shotgun (WGS) entry which is preliminary data.</text>
</comment>
<name>W1XS89_9ZZZZ</name>
<feature type="non-terminal residue" evidence="1">
    <location>
        <position position="22"/>
    </location>
</feature>
<protein>
    <submittedName>
        <fullName evidence="1">Uncharacterized protein</fullName>
    </submittedName>
</protein>
<sequence length="22" mass="2752">MSLELDKNLKYVFIKEKYFEDV</sequence>
<dbReference type="AlphaFoldDB" id="W1XS89"/>
<organism evidence="1">
    <name type="scientific">human gut metagenome</name>
    <dbReference type="NCBI Taxonomy" id="408170"/>
    <lineage>
        <taxon>unclassified sequences</taxon>
        <taxon>metagenomes</taxon>
        <taxon>organismal metagenomes</taxon>
    </lineage>
</organism>